<accession>A0ABR4C4V8</accession>
<feature type="region of interest" description="Disordered" evidence="1">
    <location>
        <begin position="104"/>
        <end position="157"/>
    </location>
</feature>
<dbReference type="Proteomes" id="UP001595075">
    <property type="component" value="Unassembled WGS sequence"/>
</dbReference>
<organism evidence="2 3">
    <name type="scientific">Oculimacula yallundae</name>
    <dbReference type="NCBI Taxonomy" id="86028"/>
    <lineage>
        <taxon>Eukaryota</taxon>
        <taxon>Fungi</taxon>
        <taxon>Dikarya</taxon>
        <taxon>Ascomycota</taxon>
        <taxon>Pezizomycotina</taxon>
        <taxon>Leotiomycetes</taxon>
        <taxon>Helotiales</taxon>
        <taxon>Ploettnerulaceae</taxon>
        <taxon>Oculimacula</taxon>
    </lineage>
</organism>
<evidence type="ECO:0000313" key="2">
    <source>
        <dbReference type="EMBL" id="KAL2064963.1"/>
    </source>
</evidence>
<name>A0ABR4C4V8_9HELO</name>
<feature type="compositionally biased region" description="Basic and acidic residues" evidence="1">
    <location>
        <begin position="110"/>
        <end position="131"/>
    </location>
</feature>
<evidence type="ECO:0000256" key="1">
    <source>
        <dbReference type="SAM" id="MobiDB-lite"/>
    </source>
</evidence>
<sequence>MNSLNLNIRRFGPVVRKSLTVEESALESALRASTRTVEGLQDIEPKYLGRGRAASKDRRFKRNEVLDDPWYPKEDCSVIWEGGGRDPKVVDTARLYQMHQYRGRRQASKVVEERKEDVEAVKSDRQTDQDLHAATVEAQGTAEARKDNWLTGRPKLK</sequence>
<proteinExistence type="predicted"/>
<keyword evidence="3" id="KW-1185">Reference proteome</keyword>
<dbReference type="EMBL" id="JAZHXI010000013">
    <property type="protein sequence ID" value="KAL2064963.1"/>
    <property type="molecule type" value="Genomic_DNA"/>
</dbReference>
<comment type="caution">
    <text evidence="2">The sequence shown here is derived from an EMBL/GenBank/DDBJ whole genome shotgun (WGS) entry which is preliminary data.</text>
</comment>
<protein>
    <submittedName>
        <fullName evidence="2">Uncharacterized protein</fullName>
    </submittedName>
</protein>
<reference evidence="2 3" key="1">
    <citation type="journal article" date="2024" name="Commun. Biol.">
        <title>Comparative genomic analysis of thermophilic fungi reveals convergent evolutionary adaptations and gene losses.</title>
        <authorList>
            <person name="Steindorff A.S."/>
            <person name="Aguilar-Pontes M.V."/>
            <person name="Robinson A.J."/>
            <person name="Andreopoulos B."/>
            <person name="LaButti K."/>
            <person name="Kuo A."/>
            <person name="Mondo S."/>
            <person name="Riley R."/>
            <person name="Otillar R."/>
            <person name="Haridas S."/>
            <person name="Lipzen A."/>
            <person name="Grimwood J."/>
            <person name="Schmutz J."/>
            <person name="Clum A."/>
            <person name="Reid I.D."/>
            <person name="Moisan M.C."/>
            <person name="Butler G."/>
            <person name="Nguyen T.T.M."/>
            <person name="Dewar K."/>
            <person name="Conant G."/>
            <person name="Drula E."/>
            <person name="Henrissat B."/>
            <person name="Hansel C."/>
            <person name="Singer S."/>
            <person name="Hutchinson M.I."/>
            <person name="de Vries R.P."/>
            <person name="Natvig D.O."/>
            <person name="Powell A.J."/>
            <person name="Tsang A."/>
            <person name="Grigoriev I.V."/>
        </authorList>
    </citation>
    <scope>NUCLEOTIDE SEQUENCE [LARGE SCALE GENOMIC DNA]</scope>
    <source>
        <strain evidence="2 3">CBS 494.80</strain>
    </source>
</reference>
<gene>
    <name evidence="2" type="ORF">VTL71DRAFT_4103</name>
</gene>
<evidence type="ECO:0000313" key="3">
    <source>
        <dbReference type="Proteomes" id="UP001595075"/>
    </source>
</evidence>